<feature type="compositionally biased region" description="Polar residues" evidence="1">
    <location>
        <begin position="55"/>
        <end position="81"/>
    </location>
</feature>
<sequence length="256" mass="27414">MQNPWKLPGSASVLSPLPSAAGEPPPPSKTGQNPKLKGALALSSTSETELVDVTMTLQSESPEKINSTTTGHQTGPASDLLSASQTGLPLFGSIPKTILSNENNIFTNPNSNLLLTTHLTVDCSVQEPKSSSPLLTNKAASSPTLPPTTSQTEATKNTPSPPILPPPFPQAHLQSKRPSLVERLRISEDKTLQRLAPVSILATGRPRVLIPDDVFEKGAETQRLHCMLLQWETAAVQPDSKCLQPHVGKRKEIRDP</sequence>
<name>A0A8S9S4F6_BRACR</name>
<feature type="compositionally biased region" description="Pro residues" evidence="1">
    <location>
        <begin position="159"/>
        <end position="169"/>
    </location>
</feature>
<comment type="caution">
    <text evidence="2">The sequence shown here is derived from an EMBL/GenBank/DDBJ whole genome shotgun (WGS) entry which is preliminary data.</text>
</comment>
<dbReference type="EMBL" id="QGKX02000088">
    <property type="protein sequence ID" value="KAF3588067.1"/>
    <property type="molecule type" value="Genomic_DNA"/>
</dbReference>
<organism evidence="2 3">
    <name type="scientific">Brassica cretica</name>
    <name type="common">Mustard</name>
    <dbReference type="NCBI Taxonomy" id="69181"/>
    <lineage>
        <taxon>Eukaryota</taxon>
        <taxon>Viridiplantae</taxon>
        <taxon>Streptophyta</taxon>
        <taxon>Embryophyta</taxon>
        <taxon>Tracheophyta</taxon>
        <taxon>Spermatophyta</taxon>
        <taxon>Magnoliopsida</taxon>
        <taxon>eudicotyledons</taxon>
        <taxon>Gunneridae</taxon>
        <taxon>Pentapetalae</taxon>
        <taxon>rosids</taxon>
        <taxon>malvids</taxon>
        <taxon>Brassicales</taxon>
        <taxon>Brassicaceae</taxon>
        <taxon>Brassiceae</taxon>
        <taxon>Brassica</taxon>
    </lineage>
</organism>
<protein>
    <submittedName>
        <fullName evidence="2">Uncharacterized protein</fullName>
    </submittedName>
</protein>
<feature type="compositionally biased region" description="Low complexity" evidence="1">
    <location>
        <begin position="7"/>
        <end position="22"/>
    </location>
</feature>
<dbReference type="Proteomes" id="UP000712600">
    <property type="component" value="Unassembled WGS sequence"/>
</dbReference>
<accession>A0A8S9S4F6</accession>
<feature type="region of interest" description="Disordered" evidence="1">
    <location>
        <begin position="1"/>
        <end position="81"/>
    </location>
</feature>
<evidence type="ECO:0000313" key="3">
    <source>
        <dbReference type="Proteomes" id="UP000712600"/>
    </source>
</evidence>
<feature type="compositionally biased region" description="Low complexity" evidence="1">
    <location>
        <begin position="141"/>
        <end position="150"/>
    </location>
</feature>
<feature type="region of interest" description="Disordered" evidence="1">
    <location>
        <begin position="127"/>
        <end position="176"/>
    </location>
</feature>
<feature type="compositionally biased region" description="Polar residues" evidence="1">
    <location>
        <begin position="127"/>
        <end position="140"/>
    </location>
</feature>
<evidence type="ECO:0000313" key="2">
    <source>
        <dbReference type="EMBL" id="KAF3588067.1"/>
    </source>
</evidence>
<evidence type="ECO:0000256" key="1">
    <source>
        <dbReference type="SAM" id="MobiDB-lite"/>
    </source>
</evidence>
<gene>
    <name evidence="2" type="ORF">F2Q69_00030982</name>
</gene>
<proteinExistence type="predicted"/>
<dbReference type="AlphaFoldDB" id="A0A8S9S4F6"/>
<reference evidence="2" key="1">
    <citation type="submission" date="2019-12" db="EMBL/GenBank/DDBJ databases">
        <title>Genome sequencing and annotation of Brassica cretica.</title>
        <authorList>
            <person name="Studholme D.J."/>
            <person name="Sarris P."/>
        </authorList>
    </citation>
    <scope>NUCLEOTIDE SEQUENCE</scope>
    <source>
        <strain evidence="2">PFS-109/04</strain>
        <tissue evidence="2">Leaf</tissue>
    </source>
</reference>